<dbReference type="Pfam" id="PF00753">
    <property type="entry name" value="Lactamase_B"/>
    <property type="match status" value="1"/>
</dbReference>
<evidence type="ECO:0000256" key="6">
    <source>
        <dbReference type="ARBA" id="ARBA00022833"/>
    </source>
</evidence>
<dbReference type="PIRSF" id="PIRSF004803">
    <property type="entry name" value="RnjA"/>
    <property type="match status" value="1"/>
</dbReference>
<dbReference type="InterPro" id="IPR042173">
    <property type="entry name" value="RNase_J_2"/>
</dbReference>
<dbReference type="InterPro" id="IPR004613">
    <property type="entry name" value="RNase_J"/>
</dbReference>
<keyword evidence="2 9" id="KW-0540">Nuclease</keyword>
<comment type="subunit">
    <text evidence="9">Homodimer, may be a subunit of the RNA degradosome.</text>
</comment>
<dbReference type="InterPro" id="IPR030854">
    <property type="entry name" value="RNase_J_bac"/>
</dbReference>
<dbReference type="InterPro" id="IPR036866">
    <property type="entry name" value="RibonucZ/Hydroxyglut_hydro"/>
</dbReference>
<evidence type="ECO:0000256" key="9">
    <source>
        <dbReference type="HAMAP-Rule" id="MF_01491"/>
    </source>
</evidence>
<feature type="binding site" evidence="12">
    <location>
        <position position="138"/>
    </location>
    <ligand>
        <name>Zn(2+)</name>
        <dbReference type="ChEBI" id="CHEBI:29105"/>
        <label>1</label>
        <note>catalytic</note>
    </ligand>
</feature>
<dbReference type="Pfam" id="PF07521">
    <property type="entry name" value="RMMBL"/>
    <property type="match status" value="1"/>
</dbReference>
<evidence type="ECO:0000256" key="11">
    <source>
        <dbReference type="PIRSR" id="PIRSR004803-2"/>
    </source>
</evidence>
<keyword evidence="15" id="KW-1185">Reference proteome</keyword>
<dbReference type="InterPro" id="IPR041636">
    <property type="entry name" value="RNase_J_C"/>
</dbReference>
<comment type="similarity">
    <text evidence="9">Belongs to the metallo-beta-lactamase superfamily. RNA-metabolizing metallo-beta-lactamase-like family. Bacterial RNase J subfamily.</text>
</comment>
<evidence type="ECO:0000256" key="10">
    <source>
        <dbReference type="PIRSR" id="PIRSR004803-1"/>
    </source>
</evidence>
<keyword evidence="3 12" id="KW-0479">Metal-binding</keyword>
<feature type="binding site" evidence="11">
    <location>
        <begin position="229"/>
        <end position="231"/>
    </location>
    <ligand>
        <name>substrate</name>
    </ligand>
</feature>
<sequence length="552" mass="60493">MKEKLKIIPLGGLNEIGKNMTVIEYGNDIVVVDCGVAFPDDDMLGVDLVIPDTTYLKRNLNKLRGYVITHGHEDHIGAIPYVLRECNAPIYATRLTCGIIETKLSEHKMPQKVKLNHVRAGDSIKLGCFRVEFIHTNHSIADSVALAITTPLGTILHTGDFKIDLTPVSGEMIDLVRIGELGKKGILALMSDSTNVERPGYTPSEKIVGKSLEKFITESDQRIIIATFASNVSRLQQILDIAAKAGRKVAVCGRSMEKISKVATELGYLKDSGKVMIDIAEIKRYPRSRLIIVSTGSQGETMSALYRMAYGSHKQVEVNTGDRILIAASAIPGNEKSINNMVNELYKQGAEVIYDRSAAIHVSGHACQEDLKLMLGLCKPKYFIPVHGEYRMLMQHAGLAREMGVNPKNILITEIGRPVEISENSARLGNPVPAGRLLVDGLGIGDVGTAVLRDRKHLSEDGLLVVVVTVDATTGVVIAGPDIVSRGFVYVKEAEDLMEELRNISQMALDRCAAENLRDWNSLKSAIKGDVSDYLFKKTKRSPMVLPIIMEI</sequence>
<keyword evidence="9" id="KW-0698">rRNA processing</keyword>
<evidence type="ECO:0000256" key="3">
    <source>
        <dbReference type="ARBA" id="ARBA00022723"/>
    </source>
</evidence>
<reference evidence="14" key="1">
    <citation type="submission" date="2020-08" db="EMBL/GenBank/DDBJ databases">
        <title>Genome public.</title>
        <authorList>
            <person name="Liu C."/>
            <person name="Sun Q."/>
        </authorList>
    </citation>
    <scope>NUCLEOTIDE SEQUENCE</scope>
    <source>
        <strain evidence="14">NSJ-28</strain>
    </source>
</reference>
<comment type="cofactor">
    <cofactor evidence="12">
        <name>Ca(2+)</name>
        <dbReference type="ChEBI" id="CHEBI:29108"/>
    </cofactor>
    <text evidence="12">Binds 1 Ca(2+) cation per subunit. Seen in 1 crystal structure, it is not clear if it is physiologically important.</text>
</comment>
<feature type="binding site" evidence="12">
    <location>
        <position position="387"/>
    </location>
    <ligand>
        <name>Zn(2+)</name>
        <dbReference type="ChEBI" id="CHEBI:29105"/>
        <label>1</label>
        <note>catalytic</note>
    </ligand>
</feature>
<feature type="active site" description="Proton acceptor" evidence="10">
    <location>
        <position position="365"/>
    </location>
</feature>
<evidence type="ECO:0000256" key="7">
    <source>
        <dbReference type="ARBA" id="ARBA00022839"/>
    </source>
</evidence>
<accession>A0A923RVS2</accession>
<name>A0A923RVS2_9FIRM</name>
<dbReference type="InterPro" id="IPR055132">
    <property type="entry name" value="RNase_J_b_CASP"/>
</dbReference>
<dbReference type="InterPro" id="IPR011108">
    <property type="entry name" value="RMMBL"/>
</dbReference>
<feature type="binding site" evidence="12">
    <location>
        <position position="70"/>
    </location>
    <ligand>
        <name>Zn(2+)</name>
        <dbReference type="ChEBI" id="CHEBI:29105"/>
        <label>1</label>
        <note>catalytic</note>
    </ligand>
</feature>
<evidence type="ECO:0000313" key="15">
    <source>
        <dbReference type="Proteomes" id="UP000606499"/>
    </source>
</evidence>
<dbReference type="HAMAP" id="MF_01491">
    <property type="entry name" value="RNase_J_bact"/>
    <property type="match status" value="1"/>
</dbReference>
<protein>
    <recommendedName>
        <fullName evidence="9">Ribonuclease J</fullName>
        <shortName evidence="9">RNase J</shortName>
        <ecNumber evidence="9">3.1.-.-</ecNumber>
    </recommendedName>
</protein>
<dbReference type="PROSITE" id="PS01292">
    <property type="entry name" value="UPF0036"/>
    <property type="match status" value="1"/>
</dbReference>
<feature type="binding site" evidence="12">
    <location>
        <position position="47"/>
    </location>
    <ligand>
        <name>Ca(2+)</name>
        <dbReference type="ChEBI" id="CHEBI:29108"/>
    </ligand>
</feature>
<dbReference type="EMBL" id="JACOPL010000005">
    <property type="protein sequence ID" value="MBC5725234.1"/>
    <property type="molecule type" value="Genomic_DNA"/>
</dbReference>
<organism evidence="14 15">
    <name type="scientific">Agathobaculum faecis</name>
    <dbReference type="NCBI Taxonomy" id="2763013"/>
    <lineage>
        <taxon>Bacteria</taxon>
        <taxon>Bacillati</taxon>
        <taxon>Bacillota</taxon>
        <taxon>Clostridia</taxon>
        <taxon>Eubacteriales</taxon>
        <taxon>Butyricicoccaceae</taxon>
        <taxon>Agathobaculum</taxon>
    </lineage>
</organism>
<dbReference type="AlphaFoldDB" id="A0A923RVS2"/>
<keyword evidence="4 9" id="KW-0255">Endonuclease</keyword>
<keyword evidence="5 9" id="KW-0378">Hydrolase</keyword>
<keyword evidence="12" id="KW-0106">Calcium</keyword>
<dbReference type="Gene3D" id="3.40.50.10710">
    <property type="entry name" value="Metallo-hydrolase/oxidoreductase"/>
    <property type="match status" value="1"/>
</dbReference>
<dbReference type="RefSeq" id="WP_054327569.1">
    <property type="nucleotide sequence ID" value="NZ_JACOPL010000005.1"/>
</dbReference>
<evidence type="ECO:0000313" key="14">
    <source>
        <dbReference type="EMBL" id="MBC5725234.1"/>
    </source>
</evidence>
<feature type="active site" description="Proton donor" evidence="10">
    <location>
        <position position="192"/>
    </location>
</feature>
<dbReference type="Pfam" id="PF22505">
    <property type="entry name" value="RNase_J_b_CASP"/>
    <property type="match status" value="1"/>
</dbReference>
<feature type="binding site" evidence="12">
    <location>
        <position position="160"/>
    </location>
    <ligand>
        <name>Zn(2+)</name>
        <dbReference type="ChEBI" id="CHEBI:29105"/>
        <label>1</label>
        <note>catalytic</note>
    </ligand>
</feature>
<dbReference type="GO" id="GO:0006364">
    <property type="term" value="P:rRNA processing"/>
    <property type="evidence" value="ECO:0007669"/>
    <property type="project" value="UniProtKB-UniRule"/>
</dbReference>
<dbReference type="GO" id="GO:0004534">
    <property type="term" value="F:5'-3' RNA exonuclease activity"/>
    <property type="evidence" value="ECO:0007669"/>
    <property type="project" value="UniProtKB-UniRule"/>
</dbReference>
<evidence type="ECO:0000259" key="13">
    <source>
        <dbReference type="SMART" id="SM00849"/>
    </source>
</evidence>
<comment type="function">
    <text evidence="9">An RNase that has 5'-3' exonuclease and possibly endonuclease activity. Involved in maturation of rRNA and in some organisms also mRNA maturation and/or decay.</text>
</comment>
<keyword evidence="6 12" id="KW-0862">Zinc</keyword>
<dbReference type="Gene3D" id="3.60.15.10">
    <property type="entry name" value="Ribonuclease Z/Hydroxyacylglutathione hydrolase-like"/>
    <property type="match status" value="1"/>
</dbReference>
<keyword evidence="8 9" id="KW-0694">RNA-binding</keyword>
<dbReference type="SUPFAM" id="SSF56281">
    <property type="entry name" value="Metallo-hydrolase/oxidoreductase"/>
    <property type="match status" value="1"/>
</dbReference>
<comment type="cofactor">
    <cofactor evidence="12">
        <name>Zn(2+)</name>
        <dbReference type="ChEBI" id="CHEBI:29105"/>
    </cofactor>
    <text evidence="12">Binds 2 Zn(2+) ions per subunit. It is not clear if Zn(2+) or Mg(2+) is physiologically important.</text>
</comment>
<gene>
    <name evidence="9" type="primary">rnj</name>
    <name evidence="14" type="ORF">H8S45_07160</name>
</gene>
<dbReference type="PANTHER" id="PTHR43694:SF1">
    <property type="entry name" value="RIBONUCLEASE J"/>
    <property type="match status" value="1"/>
</dbReference>
<dbReference type="CDD" id="cd07714">
    <property type="entry name" value="RNaseJ_MBL-fold"/>
    <property type="match status" value="1"/>
</dbReference>
<feature type="binding site" evidence="12">
    <location>
        <position position="72"/>
    </location>
    <ligand>
        <name>Zn(2+)</name>
        <dbReference type="ChEBI" id="CHEBI:29105"/>
        <label>1</label>
        <note>catalytic</note>
    </ligand>
</feature>
<proteinExistence type="inferred from homology"/>
<dbReference type="GO" id="GO:0008270">
    <property type="term" value="F:zinc ion binding"/>
    <property type="evidence" value="ECO:0007669"/>
    <property type="project" value="InterPro"/>
</dbReference>
<keyword evidence="1 9" id="KW-0963">Cytoplasm</keyword>
<feature type="binding site" evidence="12">
    <location>
        <position position="45"/>
    </location>
    <ligand>
        <name>Ca(2+)</name>
        <dbReference type="ChEBI" id="CHEBI:29108"/>
    </ligand>
</feature>
<evidence type="ECO:0000256" key="12">
    <source>
        <dbReference type="PIRSR" id="PIRSR004803-3"/>
    </source>
</evidence>
<dbReference type="GO" id="GO:0003723">
    <property type="term" value="F:RNA binding"/>
    <property type="evidence" value="ECO:0007669"/>
    <property type="project" value="UniProtKB-UniRule"/>
</dbReference>
<evidence type="ECO:0000256" key="8">
    <source>
        <dbReference type="ARBA" id="ARBA00022884"/>
    </source>
</evidence>
<evidence type="ECO:0000256" key="4">
    <source>
        <dbReference type="ARBA" id="ARBA00022759"/>
    </source>
</evidence>
<dbReference type="Gene3D" id="3.10.20.580">
    <property type="match status" value="1"/>
</dbReference>
<evidence type="ECO:0000256" key="5">
    <source>
        <dbReference type="ARBA" id="ARBA00022801"/>
    </source>
</evidence>
<evidence type="ECO:0000256" key="2">
    <source>
        <dbReference type="ARBA" id="ARBA00022722"/>
    </source>
</evidence>
<evidence type="ECO:0000256" key="1">
    <source>
        <dbReference type="ARBA" id="ARBA00022490"/>
    </source>
</evidence>
<dbReference type="NCBIfam" id="TIGR00649">
    <property type="entry name" value="MG423"/>
    <property type="match status" value="1"/>
</dbReference>
<keyword evidence="7 9" id="KW-0269">Exonuclease</keyword>
<feature type="binding site" evidence="12">
    <location>
        <position position="75"/>
    </location>
    <ligand>
        <name>Zn(2+)</name>
        <dbReference type="ChEBI" id="CHEBI:29105"/>
        <label>1</label>
        <note>catalytic</note>
    </ligand>
</feature>
<dbReference type="InterPro" id="IPR001279">
    <property type="entry name" value="Metallo-B-lactamas"/>
</dbReference>
<dbReference type="Pfam" id="PF17770">
    <property type="entry name" value="RNase_J_C"/>
    <property type="match status" value="1"/>
</dbReference>
<dbReference type="EC" id="3.1.-.-" evidence="9"/>
<feature type="domain" description="Metallo-beta-lactamase" evidence="13">
    <location>
        <begin position="17"/>
        <end position="212"/>
    </location>
</feature>
<dbReference type="PANTHER" id="PTHR43694">
    <property type="entry name" value="RIBONUCLEASE J"/>
    <property type="match status" value="1"/>
</dbReference>
<dbReference type="Proteomes" id="UP000606499">
    <property type="component" value="Unassembled WGS sequence"/>
</dbReference>
<feature type="binding site" evidence="12">
    <location>
        <position position="74"/>
    </location>
    <ligand>
        <name>Zn(2+)</name>
        <dbReference type="ChEBI" id="CHEBI:29105"/>
        <label>1</label>
        <note>catalytic</note>
    </ligand>
</feature>
<feature type="binding site" evidence="9 11">
    <location>
        <begin position="361"/>
        <end position="365"/>
    </location>
    <ligand>
        <name>substrate</name>
    </ligand>
</feature>
<dbReference type="GO" id="GO:0005737">
    <property type="term" value="C:cytoplasm"/>
    <property type="evidence" value="ECO:0007669"/>
    <property type="project" value="UniProtKB-SubCell"/>
</dbReference>
<dbReference type="SMART" id="SM00849">
    <property type="entry name" value="Lactamase_B"/>
    <property type="match status" value="1"/>
</dbReference>
<dbReference type="GO" id="GO:0004521">
    <property type="term" value="F:RNA endonuclease activity"/>
    <property type="evidence" value="ECO:0007669"/>
    <property type="project" value="UniProtKB-UniRule"/>
</dbReference>
<feature type="binding site" evidence="12">
    <location>
        <position position="440"/>
    </location>
    <ligand>
        <name>Ca(2+)</name>
        <dbReference type="ChEBI" id="CHEBI:29108"/>
    </ligand>
</feature>
<comment type="subcellular location">
    <subcellularLocation>
        <location evidence="9">Cytoplasm</location>
    </subcellularLocation>
</comment>
<dbReference type="InterPro" id="IPR001587">
    <property type="entry name" value="RNase_J_CS"/>
</dbReference>
<comment type="caution">
    <text evidence="14">The sequence shown here is derived from an EMBL/GenBank/DDBJ whole genome shotgun (WGS) entry which is preliminary data.</text>
</comment>